<evidence type="ECO:0000259" key="13">
    <source>
        <dbReference type="PROSITE" id="PS50885"/>
    </source>
</evidence>
<sequence length="645" mass="70433">MRIWRRSIQWQLIASMGAALLASILVVVGVYTEAVNRLTERYLVDTALPASIEAIRNDIERMLGRPLVAAADIAGNTLLRDWLAAGEDPAQAPRFLEYLEAVKQRNQAFTTLFASTATGHYYNEKGLDRTLSRDNPKDKWFYGYIDSGAERLINIDIDGSTGELALFIDYRVEKDGQLVGVAGMGLRMTALSKLIHDFSFGERGRVFLVRNDGLIQVHPDHEFSGKRQLVEQVGEQATQVVLGKGEGLRKVRFSRDGEDYLALGLPLRDLNWTLVAEVPEEEIYAQMHEAVWLTSLIGGAVALMSLLLVVLLARGLVRPIRQVTTALTQIGSGAGDLSQRLDDSREDELGDLARGFNRFLDSQRVLIGEVLRTTERLHRSVEQVTRVVDNTADRSGRQQEMTEMVATAVHEMGLTVQDIAQNAGNAAHASQSARDEALRAREVVRRSIHSIEGMSGEIGRAAEAVSQLADEVASIDEVLAVIRSISEQTNLLALNAAIEAARAGEMGRGFAVVADEVRTLARRTQVSTDEVQQMIQRLKQGAGTAVASMHAGQQATGGGVESSQRTGTSLGAITDQVEHISDMNHQVATATEEQSAVTEEINRTVQGISDLARETAAEVQACRDECQALRGLADDLARQMGGFKL</sequence>
<evidence type="ECO:0000256" key="8">
    <source>
        <dbReference type="ARBA" id="ARBA00023224"/>
    </source>
</evidence>
<dbReference type="FunFam" id="1.10.287.950:FF:000001">
    <property type="entry name" value="Methyl-accepting chemotaxis sensory transducer"/>
    <property type="match status" value="1"/>
</dbReference>
<dbReference type="Pfam" id="PF00672">
    <property type="entry name" value="HAMP"/>
    <property type="match status" value="1"/>
</dbReference>
<dbReference type="Gene3D" id="3.30.450.20">
    <property type="entry name" value="PAS domain"/>
    <property type="match status" value="1"/>
</dbReference>
<dbReference type="PROSITE" id="PS50885">
    <property type="entry name" value="HAMP"/>
    <property type="match status" value="1"/>
</dbReference>
<dbReference type="PANTHER" id="PTHR32089">
    <property type="entry name" value="METHYL-ACCEPTING CHEMOTAXIS PROTEIN MCPB"/>
    <property type="match status" value="1"/>
</dbReference>
<name>A0A1B2FDX2_PSEPU</name>
<evidence type="ECO:0000256" key="7">
    <source>
        <dbReference type="ARBA" id="ARBA00023136"/>
    </source>
</evidence>
<dbReference type="Pfam" id="PF02743">
    <property type="entry name" value="dCache_1"/>
    <property type="match status" value="1"/>
</dbReference>
<gene>
    <name evidence="14" type="primary">pctC_4</name>
    <name evidence="14" type="ORF">IEC33019_4891</name>
</gene>
<evidence type="ECO:0000256" key="4">
    <source>
        <dbReference type="ARBA" id="ARBA00022500"/>
    </source>
</evidence>
<keyword evidence="7 11" id="KW-0472">Membrane</keyword>
<reference evidence="14" key="1">
    <citation type="submission" date="2016-07" db="EMBL/GenBank/DDBJ databases">
        <title>New class B carbapenemase carried by novel plasmid in Pseudomonas putida enviromental strain in eastern Amazonia.</title>
        <authorList>
            <person name="Souza C.O."/>
            <person name="Lima K.V."/>
            <person name="Brasiliense D.M."/>
            <person name="Perez-Chaparro P.J."/>
            <person name="Mamizuka E.M."/>
            <person name="Lima M.O."/>
            <person name="Lima L.N."/>
            <person name="McCulloch J.A."/>
        </authorList>
    </citation>
    <scope>NUCLEOTIDE SEQUENCE [LARGE SCALE GENOMIC DNA]</scope>
    <source>
        <strain evidence="14">IEC33019</strain>
    </source>
</reference>
<evidence type="ECO:0000256" key="2">
    <source>
        <dbReference type="ARBA" id="ARBA00022475"/>
    </source>
</evidence>
<protein>
    <submittedName>
        <fullName evidence="14">Methyl-accepting chemotaxis protein PctC</fullName>
    </submittedName>
</protein>
<dbReference type="PROSITE" id="PS50111">
    <property type="entry name" value="CHEMOTAXIS_TRANSDUC_2"/>
    <property type="match status" value="1"/>
</dbReference>
<evidence type="ECO:0000259" key="12">
    <source>
        <dbReference type="PROSITE" id="PS50111"/>
    </source>
</evidence>
<evidence type="ECO:0000313" key="14">
    <source>
        <dbReference type="EMBL" id="ANY90377.1"/>
    </source>
</evidence>
<evidence type="ECO:0000256" key="11">
    <source>
        <dbReference type="SAM" id="Phobius"/>
    </source>
</evidence>
<dbReference type="InterPro" id="IPR033479">
    <property type="entry name" value="dCache_1"/>
</dbReference>
<dbReference type="EMBL" id="CP016634">
    <property type="protein sequence ID" value="ANY90377.1"/>
    <property type="molecule type" value="Genomic_DNA"/>
</dbReference>
<evidence type="ECO:0000256" key="6">
    <source>
        <dbReference type="ARBA" id="ARBA00022989"/>
    </source>
</evidence>
<feature type="domain" description="HAMP" evidence="13">
    <location>
        <begin position="314"/>
        <end position="368"/>
    </location>
</feature>
<evidence type="ECO:0000256" key="9">
    <source>
        <dbReference type="ARBA" id="ARBA00029447"/>
    </source>
</evidence>
<feature type="transmembrane region" description="Helical" evidence="11">
    <location>
        <begin position="12"/>
        <end position="31"/>
    </location>
</feature>
<dbReference type="Pfam" id="PF00015">
    <property type="entry name" value="MCPsignal"/>
    <property type="match status" value="1"/>
</dbReference>
<evidence type="ECO:0000256" key="3">
    <source>
        <dbReference type="ARBA" id="ARBA00022481"/>
    </source>
</evidence>
<dbReference type="InterPro" id="IPR003660">
    <property type="entry name" value="HAMP_dom"/>
</dbReference>
<dbReference type="InterPro" id="IPR004089">
    <property type="entry name" value="MCPsignal_dom"/>
</dbReference>
<dbReference type="GO" id="GO:0005886">
    <property type="term" value="C:plasma membrane"/>
    <property type="evidence" value="ECO:0007669"/>
    <property type="project" value="UniProtKB-SubCell"/>
</dbReference>
<dbReference type="GO" id="GO:0006935">
    <property type="term" value="P:chemotaxis"/>
    <property type="evidence" value="ECO:0007669"/>
    <property type="project" value="UniProtKB-KW"/>
</dbReference>
<keyword evidence="8 10" id="KW-0807">Transducer</keyword>
<dbReference type="CDD" id="cd06225">
    <property type="entry name" value="HAMP"/>
    <property type="match status" value="1"/>
</dbReference>
<dbReference type="PANTHER" id="PTHR32089:SF112">
    <property type="entry name" value="LYSOZYME-LIKE PROTEIN-RELATED"/>
    <property type="match status" value="1"/>
</dbReference>
<dbReference type="Gene3D" id="1.10.287.950">
    <property type="entry name" value="Methyl-accepting chemotaxis protein"/>
    <property type="match status" value="1"/>
</dbReference>
<keyword evidence="5 11" id="KW-0812">Transmembrane</keyword>
<organism evidence="14">
    <name type="scientific">Pseudomonas putida</name>
    <name type="common">Arthrobacter siderocapsulatus</name>
    <dbReference type="NCBI Taxonomy" id="303"/>
    <lineage>
        <taxon>Bacteria</taxon>
        <taxon>Pseudomonadati</taxon>
        <taxon>Pseudomonadota</taxon>
        <taxon>Gammaproteobacteria</taxon>
        <taxon>Pseudomonadales</taxon>
        <taxon>Pseudomonadaceae</taxon>
        <taxon>Pseudomonas</taxon>
    </lineage>
</organism>
<dbReference type="SMART" id="SM00304">
    <property type="entry name" value="HAMP"/>
    <property type="match status" value="1"/>
</dbReference>
<accession>A0A1B2FDX2</accession>
<evidence type="ECO:0000256" key="1">
    <source>
        <dbReference type="ARBA" id="ARBA00004651"/>
    </source>
</evidence>
<dbReference type="CDD" id="cd12912">
    <property type="entry name" value="PDC2_MCP_like"/>
    <property type="match status" value="1"/>
</dbReference>
<dbReference type="CDD" id="cd11386">
    <property type="entry name" value="MCP_signal"/>
    <property type="match status" value="1"/>
</dbReference>
<dbReference type="GO" id="GO:0007165">
    <property type="term" value="P:signal transduction"/>
    <property type="evidence" value="ECO:0007669"/>
    <property type="project" value="UniProtKB-KW"/>
</dbReference>
<comment type="subcellular location">
    <subcellularLocation>
        <location evidence="1">Cell membrane</location>
        <topology evidence="1">Multi-pass membrane protein</topology>
    </subcellularLocation>
</comment>
<keyword evidence="6 11" id="KW-1133">Transmembrane helix</keyword>
<evidence type="ECO:0000256" key="5">
    <source>
        <dbReference type="ARBA" id="ARBA00022692"/>
    </source>
</evidence>
<keyword evidence="2" id="KW-1003">Cell membrane</keyword>
<evidence type="ECO:0000256" key="10">
    <source>
        <dbReference type="PROSITE-ProRule" id="PRU00284"/>
    </source>
</evidence>
<dbReference type="SMART" id="SM00283">
    <property type="entry name" value="MA"/>
    <property type="match status" value="1"/>
</dbReference>
<keyword evidence="4" id="KW-0145">Chemotaxis</keyword>
<feature type="transmembrane region" description="Helical" evidence="11">
    <location>
        <begin position="290"/>
        <end position="313"/>
    </location>
</feature>
<comment type="similarity">
    <text evidence="9">Belongs to the methyl-accepting chemotaxis (MCP) protein family.</text>
</comment>
<proteinExistence type="inferred from homology"/>
<keyword evidence="3" id="KW-0488">Methylation</keyword>
<feature type="domain" description="Methyl-accepting transducer" evidence="12">
    <location>
        <begin position="373"/>
        <end position="609"/>
    </location>
</feature>
<dbReference type="AlphaFoldDB" id="A0A1B2FDX2"/>
<dbReference type="SUPFAM" id="SSF58104">
    <property type="entry name" value="Methyl-accepting chemotaxis protein (MCP) signaling domain"/>
    <property type="match status" value="1"/>
</dbReference>